<dbReference type="InterPro" id="IPR025680">
    <property type="entry name" value="DddI"/>
</dbReference>
<reference evidence="1 2" key="1">
    <citation type="submission" date="2020-08" db="EMBL/GenBank/DDBJ databases">
        <authorList>
            <person name="Liu C."/>
            <person name="Sun Q."/>
        </authorList>
    </citation>
    <scope>NUCLEOTIDE SEQUENCE [LARGE SCALE GENOMIC DNA]</scope>
    <source>
        <strain evidence="1 2">NSJ-61</strain>
    </source>
</reference>
<protein>
    <recommendedName>
        <fullName evidence="3">Immunity protein Imm1</fullName>
    </recommendedName>
</protein>
<dbReference type="KEGG" id="ehn:H9Q80_09110"/>
<dbReference type="EMBL" id="CP060636">
    <property type="protein sequence ID" value="QNM14072.1"/>
    <property type="molecule type" value="Genomic_DNA"/>
</dbReference>
<sequence>MLMHVVSNQGEFDCRSKDEIETIIRQSTQIPYDDIWLSGEYEYPCLTITLNGADACLHYFLNGDGDFWQSVGTCERVVSFVSGNGAPDFTPENAVITLDQAIQCMRLFFDTLQRPDCIAWRSM</sequence>
<dbReference type="RefSeq" id="WP_117456208.1">
    <property type="nucleotide sequence ID" value="NZ_CP060636.1"/>
</dbReference>
<dbReference type="Proteomes" id="UP000515856">
    <property type="component" value="Chromosome"/>
</dbReference>
<dbReference type="Pfam" id="PF14430">
    <property type="entry name" value="Imm1"/>
    <property type="match status" value="1"/>
</dbReference>
<gene>
    <name evidence="1" type="ORF">H9Q80_09110</name>
</gene>
<evidence type="ECO:0000313" key="1">
    <source>
        <dbReference type="EMBL" id="QNM14072.1"/>
    </source>
</evidence>
<dbReference type="AlphaFoldDB" id="A0A7G9GTE0"/>
<name>A0A7G9GTE0_9FIRM</name>
<proteinExistence type="predicted"/>
<evidence type="ECO:0008006" key="3">
    <source>
        <dbReference type="Google" id="ProtNLM"/>
    </source>
</evidence>
<accession>A0A7G9GTE0</accession>
<organism evidence="1 2">
    <name type="scientific">[Eubacterium] hominis</name>
    <dbReference type="NCBI Taxonomy" id="2764325"/>
    <lineage>
        <taxon>Bacteria</taxon>
        <taxon>Bacillati</taxon>
        <taxon>Bacillota</taxon>
        <taxon>Erysipelotrichia</taxon>
        <taxon>Erysipelotrichales</taxon>
        <taxon>Erysipelotrichaceae</taxon>
        <taxon>Amedibacillus</taxon>
    </lineage>
</organism>
<evidence type="ECO:0000313" key="2">
    <source>
        <dbReference type="Proteomes" id="UP000515856"/>
    </source>
</evidence>
<keyword evidence="2" id="KW-1185">Reference proteome</keyword>